<evidence type="ECO:0000313" key="4">
    <source>
        <dbReference type="Proteomes" id="UP000016801"/>
    </source>
</evidence>
<dbReference type="InterPro" id="IPR045153">
    <property type="entry name" value="Est1/Ebs1-like"/>
</dbReference>
<dbReference type="InterPro" id="IPR018834">
    <property type="entry name" value="DNA/RNA-bd_Est1-type"/>
</dbReference>
<feature type="compositionally biased region" description="Basic and acidic residues" evidence="1">
    <location>
        <begin position="88"/>
        <end position="103"/>
    </location>
</feature>
<feature type="region of interest" description="Disordered" evidence="1">
    <location>
        <begin position="86"/>
        <end position="252"/>
    </location>
</feature>
<dbReference type="FunFam" id="1.25.40.10:FF:000202">
    <property type="entry name" value="Unplaced genomic scaffold supercont1.7, whole genome shotgun sequence"/>
    <property type="match status" value="1"/>
</dbReference>
<dbReference type="SUPFAM" id="SSF48452">
    <property type="entry name" value="TPR-like"/>
    <property type="match status" value="1"/>
</dbReference>
<dbReference type="Proteomes" id="UP000016801">
    <property type="component" value="Unassembled WGS sequence"/>
</dbReference>
<evidence type="ECO:0000313" key="3">
    <source>
        <dbReference type="EMBL" id="CCE30806.1"/>
    </source>
</evidence>
<dbReference type="GO" id="GO:0042162">
    <property type="term" value="F:telomeric DNA binding"/>
    <property type="evidence" value="ECO:0007669"/>
    <property type="project" value="TreeGrafter"/>
</dbReference>
<keyword evidence="4" id="KW-1185">Reference proteome</keyword>
<dbReference type="PANTHER" id="PTHR15696:SF0">
    <property type="entry name" value="TELOMERASE-BINDING PROTEIN EST1A"/>
    <property type="match status" value="1"/>
</dbReference>
<dbReference type="GO" id="GO:0070034">
    <property type="term" value="F:telomerase RNA binding"/>
    <property type="evidence" value="ECO:0007669"/>
    <property type="project" value="TreeGrafter"/>
</dbReference>
<dbReference type="Gene3D" id="1.25.40.10">
    <property type="entry name" value="Tetratricopeptide repeat domain"/>
    <property type="match status" value="1"/>
</dbReference>
<dbReference type="GO" id="GO:0000184">
    <property type="term" value="P:nuclear-transcribed mRNA catabolic process, nonsense-mediated decay"/>
    <property type="evidence" value="ECO:0007669"/>
    <property type="project" value="TreeGrafter"/>
</dbReference>
<gene>
    <name evidence="3" type="ORF">CPUR_04655</name>
</gene>
<feature type="compositionally biased region" description="Basic residues" evidence="1">
    <location>
        <begin position="231"/>
        <end position="247"/>
    </location>
</feature>
<dbReference type="eggNOG" id="ENOG502QQKF">
    <property type="taxonomic scope" value="Eukaryota"/>
</dbReference>
<accession>M1W1B7</accession>
<dbReference type="GO" id="GO:0005697">
    <property type="term" value="C:telomerase holoenzyme complex"/>
    <property type="evidence" value="ECO:0007669"/>
    <property type="project" value="TreeGrafter"/>
</dbReference>
<feature type="compositionally biased region" description="Basic and acidic residues" evidence="1">
    <location>
        <begin position="134"/>
        <end position="151"/>
    </location>
</feature>
<dbReference type="PANTHER" id="PTHR15696">
    <property type="entry name" value="SMG-7 SUPPRESSOR WITH MORPHOLOGICAL EFFECT ON GENITALIA PROTEIN 7"/>
    <property type="match status" value="1"/>
</dbReference>
<feature type="compositionally biased region" description="Polar residues" evidence="1">
    <location>
        <begin position="12"/>
        <end position="23"/>
    </location>
</feature>
<dbReference type="STRING" id="1111077.M1W1B7"/>
<dbReference type="EMBL" id="CAGA01000025">
    <property type="protein sequence ID" value="CCE30806.1"/>
    <property type="molecule type" value="Genomic_DNA"/>
</dbReference>
<feature type="compositionally biased region" description="Basic and acidic residues" evidence="1">
    <location>
        <begin position="30"/>
        <end position="40"/>
    </location>
</feature>
<dbReference type="Pfam" id="PF10373">
    <property type="entry name" value="EST1_DNA_bind"/>
    <property type="match status" value="1"/>
</dbReference>
<organism evidence="3 4">
    <name type="scientific">Claviceps purpurea (strain 20.1)</name>
    <name type="common">Ergot fungus</name>
    <name type="synonym">Sphacelia segetum</name>
    <dbReference type="NCBI Taxonomy" id="1111077"/>
    <lineage>
        <taxon>Eukaryota</taxon>
        <taxon>Fungi</taxon>
        <taxon>Dikarya</taxon>
        <taxon>Ascomycota</taxon>
        <taxon>Pezizomycotina</taxon>
        <taxon>Sordariomycetes</taxon>
        <taxon>Hypocreomycetidae</taxon>
        <taxon>Hypocreales</taxon>
        <taxon>Clavicipitaceae</taxon>
        <taxon>Claviceps</taxon>
    </lineage>
</organism>
<dbReference type="HOGENOM" id="CLU_010014_2_1_1"/>
<protein>
    <recommendedName>
        <fullName evidence="2">DNA/RNA-binding domain-containing protein</fullName>
    </recommendedName>
</protein>
<feature type="domain" description="DNA/RNA-binding" evidence="2">
    <location>
        <begin position="435"/>
        <end position="710"/>
    </location>
</feature>
<dbReference type="AlphaFoldDB" id="M1W1B7"/>
<feature type="compositionally biased region" description="Basic and acidic residues" evidence="1">
    <location>
        <begin position="184"/>
        <end position="199"/>
    </location>
</feature>
<comment type="caution">
    <text evidence="3">The sequence shown here is derived from an EMBL/GenBank/DDBJ whole genome shotgun (WGS) entry which is preliminary data.</text>
</comment>
<evidence type="ECO:0000259" key="2">
    <source>
        <dbReference type="Pfam" id="PF10373"/>
    </source>
</evidence>
<dbReference type="VEuPathDB" id="FungiDB:CPUR_04655"/>
<feature type="compositionally biased region" description="Acidic residues" evidence="1">
    <location>
        <begin position="118"/>
        <end position="133"/>
    </location>
</feature>
<dbReference type="OrthoDB" id="2017974at2759"/>
<feature type="region of interest" description="Disordered" evidence="1">
    <location>
        <begin position="1"/>
        <end position="69"/>
    </location>
</feature>
<evidence type="ECO:0000256" key="1">
    <source>
        <dbReference type="SAM" id="MobiDB-lite"/>
    </source>
</evidence>
<sequence>MEKFTKGWVQHLRNSSRQPTPSHNVHRSSRNAESHPKEQPFETVKTRVRRDGLRRSTAQEAPDSEVDFQDIVRQGNDAIRAVISKTNESLDTKNRATTRERLLPGHAEVGCTAKDVTAEEDASEEDTEGEDASDDNKSEDRLDRQQQHSDGIESFCRGSRGLCSPPGSIARQHGSPPTVPRPSKPQESDCNDDFHRGLEQKNAPVRQLWVPDDNGKGSVASRPAKTPQAWRTHHRPERQRPQRRQQNRAHSQLPIDDVHASKWPAPPSLPKVVTVSAQQLVAEARGIYSGLMLLESKCIECDTRELQTDLGEEQYHALITLHQALLHEHFDFFLATQHPIASDSLKSLATKYAMPARMWRHGIHSFLELLRAKLPESHEHLLAFIHVAFSIMSLLVETVPAFRATWIECLGDLGRYRMAIEDSDARNRELWNNVAKYWYTQASDNAPTTGRLYHHLAILARPNVLEQLFFYSKSLCVKDPFSSAWDSILTFFDSLLDTGSLFYQRRDPVHAAFVRVHGILFSDKGTDQLQSAMDHFHGSLEHHIVAEQDNWLEPGYHMAISLSCLLLGYGSKSNVLMQAMSHSSGDGDVENGTSQDHADADAIIVRPNPAFDTAVSFAGKTCDVVMGCGGAKNTLACLHTTLVFYLFMHQRPSAMSLLEKHFPWKLLSRTLNRLRRMCDFPPRIDTTDFPGPEKSEPPHPLPEDYAMRGLIYTEGYFPPDWFNNDKIEVEARYLEPPSIVGKRLERILWIGRMISRQNKWLVWDEETEEFTVTAEYDSVRRKMMPTKTPILHSSIASSDQNMLPDGRSSTHKLLLHMWRTESMQVSSGLCRYLWVDIFDTSAIRRTGI</sequence>
<reference evidence="3 4" key="1">
    <citation type="journal article" date="2013" name="PLoS Genet.">
        <title>Plant-symbiotic fungi as chemical engineers: Multi-genome analysis of the Clavicipitaceae reveals dynamics of alkaloid loci.</title>
        <authorList>
            <person name="Schardl C.L."/>
            <person name="Young C.A."/>
            <person name="Hesse U."/>
            <person name="Amyotte S.G."/>
            <person name="Andreeva K."/>
            <person name="Calie P.J."/>
            <person name="Fleetwood D.J."/>
            <person name="Haws D.C."/>
            <person name="Moore N."/>
            <person name="Oeser B."/>
            <person name="Panaccione D.G."/>
            <person name="Schweri K.K."/>
            <person name="Voisey C.R."/>
            <person name="Farman M.L."/>
            <person name="Jaromczyk J.W."/>
            <person name="Roe B.A."/>
            <person name="O'Sullivan D.M."/>
            <person name="Scott B."/>
            <person name="Tudzynski P."/>
            <person name="An Z."/>
            <person name="Arnaoudova E.G."/>
            <person name="Bullock C.T."/>
            <person name="Charlton N.D."/>
            <person name="Chen L."/>
            <person name="Cox M."/>
            <person name="Dinkins R.D."/>
            <person name="Florea S."/>
            <person name="Glenn A.E."/>
            <person name="Gordon A."/>
            <person name="Gueldener U."/>
            <person name="Harris D.R."/>
            <person name="Hollin W."/>
            <person name="Jaromczyk J."/>
            <person name="Johnson R.D."/>
            <person name="Khan A.K."/>
            <person name="Leistner E."/>
            <person name="Leuchtmann A."/>
            <person name="Li C."/>
            <person name="Liu J."/>
            <person name="Liu J."/>
            <person name="Liu M."/>
            <person name="Mace W."/>
            <person name="Machado C."/>
            <person name="Nagabhyru P."/>
            <person name="Pan J."/>
            <person name="Schmid J."/>
            <person name="Sugawara K."/>
            <person name="Steiner U."/>
            <person name="Takach J.E."/>
            <person name="Tanaka E."/>
            <person name="Webb J.S."/>
            <person name="Wilson E.V."/>
            <person name="Wiseman J.L."/>
            <person name="Yoshida R."/>
            <person name="Zeng Z."/>
        </authorList>
    </citation>
    <scope>NUCLEOTIDE SEQUENCE [LARGE SCALE GENOMIC DNA]</scope>
    <source>
        <strain evidence="3 4">20.1</strain>
    </source>
</reference>
<proteinExistence type="predicted"/>
<dbReference type="InterPro" id="IPR011990">
    <property type="entry name" value="TPR-like_helical_dom_sf"/>
</dbReference>
<name>M1W1B7_CLAP2</name>